<accession>A0A371YKU6</accession>
<evidence type="ECO:0000313" key="2">
    <source>
        <dbReference type="Proteomes" id="UP000240957"/>
    </source>
</evidence>
<name>A0A371YKU6_9GAMM</name>
<organism evidence="1 2">
    <name type="scientific">Acinetobacter sichuanensis</name>
    <dbReference type="NCBI Taxonomy" id="2136183"/>
    <lineage>
        <taxon>Bacteria</taxon>
        <taxon>Pseudomonadati</taxon>
        <taxon>Pseudomonadota</taxon>
        <taxon>Gammaproteobacteria</taxon>
        <taxon>Moraxellales</taxon>
        <taxon>Moraxellaceae</taxon>
        <taxon>Acinetobacter</taxon>
    </lineage>
</organism>
<comment type="caution">
    <text evidence="1">The sequence shown here is derived from an EMBL/GenBank/DDBJ whole genome shotgun (WGS) entry which is preliminary data.</text>
</comment>
<dbReference type="Proteomes" id="UP000240957">
    <property type="component" value="Unassembled WGS sequence"/>
</dbReference>
<sequence length="69" mass="7830">MLALSLTVLFPLSLSSFVQTRPNLDVSEPVLKDTQISENETIEDNEEQTDQDHYRLCCTNLPLKAYSTL</sequence>
<gene>
    <name evidence="1" type="ORF">C9E89_018410</name>
</gene>
<protein>
    <submittedName>
        <fullName evidence="1">Uncharacterized protein</fullName>
    </submittedName>
</protein>
<dbReference type="AlphaFoldDB" id="A0A371YKU6"/>
<reference evidence="1 2" key="1">
    <citation type="submission" date="2018-08" db="EMBL/GenBank/DDBJ databases">
        <title>The draft genome of Acinetobacter sichuanensis strain WCHAc060041.</title>
        <authorList>
            <person name="Qin J."/>
            <person name="Feng Y."/>
            <person name="Zong Z."/>
        </authorList>
    </citation>
    <scope>NUCLEOTIDE SEQUENCE [LARGE SCALE GENOMIC DNA]</scope>
    <source>
        <strain evidence="1 2">WCHAc060041</strain>
    </source>
</reference>
<proteinExistence type="predicted"/>
<dbReference type="EMBL" id="PYIX02000044">
    <property type="protein sequence ID" value="RFC82081.1"/>
    <property type="molecule type" value="Genomic_DNA"/>
</dbReference>
<evidence type="ECO:0000313" key="1">
    <source>
        <dbReference type="EMBL" id="RFC82081.1"/>
    </source>
</evidence>